<dbReference type="SMART" id="SM00233">
    <property type="entry name" value="PH"/>
    <property type="match status" value="1"/>
</dbReference>
<evidence type="ECO:0000256" key="1">
    <source>
        <dbReference type="SAM" id="MobiDB-lite"/>
    </source>
</evidence>
<dbReference type="FunFam" id="2.30.29.30:FF:000030">
    <property type="entry name" value="Oxysterol-binding protein"/>
    <property type="match status" value="1"/>
</dbReference>
<dbReference type="EMBL" id="CP045895">
    <property type="protein sequence ID" value="QQP48954.1"/>
    <property type="molecule type" value="Genomic_DNA"/>
</dbReference>
<dbReference type="InterPro" id="IPR011993">
    <property type="entry name" value="PH-like_dom_sf"/>
</dbReference>
<protein>
    <submittedName>
        <fullName evidence="3">Oxysterol-binding protein</fullName>
    </submittedName>
</protein>
<reference evidence="4" key="1">
    <citation type="submission" date="2021-01" db="EMBL/GenBank/DDBJ databases">
        <title>Caligus Genome Assembly.</title>
        <authorList>
            <person name="Gallardo-Escarate C."/>
        </authorList>
    </citation>
    <scope>NUCLEOTIDE SEQUENCE [LARGE SCALE GENOMIC DNA]</scope>
</reference>
<evidence type="ECO:0000313" key="3">
    <source>
        <dbReference type="EMBL" id="QQP48954.1"/>
    </source>
</evidence>
<keyword evidence="4" id="KW-1185">Reference proteome</keyword>
<sequence length="235" mass="26254">SLRPSKLDRKESYKAQRKNYAKEKKRVERELQSSFNDESIIVRSDWLKVRGSLKSWCKLWCIVKPGLLLLYKSPKVKSSHWIGTIILSTCELIERPSKKEGFCFKLFHPMDQSIWASKGPNGETIGAVVQPLPNSHLIFRAPNNAAGKCWMDALELALRCSSLLLRTMSKKGPSSGIAPLNNSGSGCEGDMTDGMHHTLPTSSSTAETLVLNESDTEKHFTSGKDVPFSYPFITH</sequence>
<dbReference type="PROSITE" id="PS50003">
    <property type="entry name" value="PH_DOMAIN"/>
    <property type="match status" value="1"/>
</dbReference>
<feature type="region of interest" description="Disordered" evidence="1">
    <location>
        <begin position="1"/>
        <end position="20"/>
    </location>
</feature>
<dbReference type="Gene3D" id="2.30.29.30">
    <property type="entry name" value="Pleckstrin-homology domain (PH domain)/Phosphotyrosine-binding domain (PTB)"/>
    <property type="match status" value="1"/>
</dbReference>
<dbReference type="OrthoDB" id="10053431at2759"/>
<name>A0A7T8K7H2_CALRO</name>
<evidence type="ECO:0000313" key="4">
    <source>
        <dbReference type="Proteomes" id="UP000595437"/>
    </source>
</evidence>
<dbReference type="SUPFAM" id="SSF50729">
    <property type="entry name" value="PH domain-like"/>
    <property type="match status" value="1"/>
</dbReference>
<dbReference type="Pfam" id="PF00169">
    <property type="entry name" value="PH"/>
    <property type="match status" value="1"/>
</dbReference>
<proteinExistence type="predicted"/>
<feature type="non-terminal residue" evidence="3">
    <location>
        <position position="235"/>
    </location>
</feature>
<accession>A0A7T8K7H2</accession>
<dbReference type="AlphaFoldDB" id="A0A7T8K7H2"/>
<organism evidence="3 4">
    <name type="scientific">Caligus rogercresseyi</name>
    <name type="common">Sea louse</name>
    <dbReference type="NCBI Taxonomy" id="217165"/>
    <lineage>
        <taxon>Eukaryota</taxon>
        <taxon>Metazoa</taxon>
        <taxon>Ecdysozoa</taxon>
        <taxon>Arthropoda</taxon>
        <taxon>Crustacea</taxon>
        <taxon>Multicrustacea</taxon>
        <taxon>Hexanauplia</taxon>
        <taxon>Copepoda</taxon>
        <taxon>Siphonostomatoida</taxon>
        <taxon>Caligidae</taxon>
        <taxon>Caligus</taxon>
    </lineage>
</organism>
<feature type="domain" description="PH" evidence="2">
    <location>
        <begin position="40"/>
        <end position="159"/>
    </location>
</feature>
<dbReference type="CDD" id="cd13286">
    <property type="entry name" value="PH_OPR5_ORP8"/>
    <property type="match status" value="1"/>
</dbReference>
<gene>
    <name evidence="3" type="ORF">FKW44_009443</name>
</gene>
<dbReference type="InterPro" id="IPR001849">
    <property type="entry name" value="PH_domain"/>
</dbReference>
<dbReference type="Proteomes" id="UP000595437">
    <property type="component" value="Chromosome 6"/>
</dbReference>
<evidence type="ECO:0000259" key="2">
    <source>
        <dbReference type="PROSITE" id="PS50003"/>
    </source>
</evidence>